<gene>
    <name evidence="1" type="ORF">CI109_105728</name>
</gene>
<dbReference type="KEGG" id="ksn:43588366"/>
<evidence type="ECO:0000313" key="2">
    <source>
        <dbReference type="Proteomes" id="UP000322225"/>
    </source>
</evidence>
<reference evidence="1" key="1">
    <citation type="submission" date="2017-08" db="EMBL/GenBank/DDBJ databases">
        <authorList>
            <person name="Cuomo C."/>
            <person name="Billmyre B."/>
            <person name="Heitman J."/>
        </authorList>
    </citation>
    <scope>NUCLEOTIDE SEQUENCE</scope>
    <source>
        <strain evidence="1">CBS 12478</strain>
    </source>
</reference>
<accession>A0AAJ8LNV9</accession>
<dbReference type="GeneID" id="43588366"/>
<dbReference type="RefSeq" id="XP_031861464.2">
    <property type="nucleotide sequence ID" value="XM_032004233.2"/>
</dbReference>
<keyword evidence="2" id="KW-1185">Reference proteome</keyword>
<organism evidence="1 2">
    <name type="scientific">Kwoniella shandongensis</name>
    <dbReference type="NCBI Taxonomy" id="1734106"/>
    <lineage>
        <taxon>Eukaryota</taxon>
        <taxon>Fungi</taxon>
        <taxon>Dikarya</taxon>
        <taxon>Basidiomycota</taxon>
        <taxon>Agaricomycotina</taxon>
        <taxon>Tremellomycetes</taxon>
        <taxon>Tremellales</taxon>
        <taxon>Cryptococcaceae</taxon>
        <taxon>Kwoniella</taxon>
    </lineage>
</organism>
<dbReference type="EMBL" id="CP144060">
    <property type="protein sequence ID" value="WWD21244.1"/>
    <property type="molecule type" value="Genomic_DNA"/>
</dbReference>
<proteinExistence type="predicted"/>
<dbReference type="Proteomes" id="UP000322225">
    <property type="component" value="Chromosome 10"/>
</dbReference>
<name>A0AAJ8LNV9_9TREE</name>
<evidence type="ECO:0000313" key="1">
    <source>
        <dbReference type="EMBL" id="WWD21244.1"/>
    </source>
</evidence>
<protein>
    <submittedName>
        <fullName evidence="1">Uncharacterized protein</fullName>
    </submittedName>
</protein>
<reference evidence="1" key="2">
    <citation type="submission" date="2024-01" db="EMBL/GenBank/DDBJ databases">
        <title>Comparative genomics of Cryptococcus and Kwoniella reveals pathogenesis evolution and contrasting modes of karyotype evolution via chromosome fusion or intercentromeric recombination.</title>
        <authorList>
            <person name="Coelho M.A."/>
            <person name="David-Palma M."/>
            <person name="Shea T."/>
            <person name="Bowers K."/>
            <person name="McGinley-Smith S."/>
            <person name="Mohammad A.W."/>
            <person name="Gnirke A."/>
            <person name="Yurkov A.M."/>
            <person name="Nowrousian M."/>
            <person name="Sun S."/>
            <person name="Cuomo C.A."/>
            <person name="Heitman J."/>
        </authorList>
    </citation>
    <scope>NUCLEOTIDE SEQUENCE</scope>
    <source>
        <strain evidence="1">CBS 12478</strain>
    </source>
</reference>
<sequence>MSIGARSDRSSPAIGIWTNHLITSHIVRFLQAKDVASFIRVSRLHFEAGVGTLYRTFPYRHWQKVMKWCRDPSRLEAYANAVRVVDLNASSRTIQPIYWPEILSHFPNATQIERYTDTLTRHYPSVGEVVYTFSYIYPVTLDPLNVHEKPVRPTGIPEKWKLKRPLYVKALGKDFPQSPGEQRDVAFQDTLLERVKFLQAEVEELSVTFPVANRVLADIMKRLREQGTGLTKSIAIVSVDRDFFELVNALPSTTESIAALPQEYEDAELEADEYSVDDPYPVRCLTVLPPRSTLLNGELGQTPSTTLYAQLRHPTALTNSSSKSYTLIPMLDPVDTHI</sequence>
<dbReference type="AlphaFoldDB" id="A0AAJ8LNV9"/>